<protein>
    <submittedName>
        <fullName evidence="1">Uncharacterized protein</fullName>
    </submittedName>
</protein>
<proteinExistence type="predicted"/>
<reference evidence="1 2" key="1">
    <citation type="journal article" date="2023" name="Hortic Res">
        <title>Pangenome of water caltrop reveals structural variations and asymmetric subgenome divergence after allopolyploidization.</title>
        <authorList>
            <person name="Zhang X."/>
            <person name="Chen Y."/>
            <person name="Wang L."/>
            <person name="Yuan Y."/>
            <person name="Fang M."/>
            <person name="Shi L."/>
            <person name="Lu R."/>
            <person name="Comes H.P."/>
            <person name="Ma Y."/>
            <person name="Chen Y."/>
            <person name="Huang G."/>
            <person name="Zhou Y."/>
            <person name="Zheng Z."/>
            <person name="Qiu Y."/>
        </authorList>
    </citation>
    <scope>NUCLEOTIDE SEQUENCE [LARGE SCALE GENOMIC DNA]</scope>
    <source>
        <strain evidence="1">F231</strain>
    </source>
</reference>
<gene>
    <name evidence="1" type="ORF">SAY86_018706</name>
</gene>
<dbReference type="AlphaFoldDB" id="A0AAN7R3D9"/>
<dbReference type="EMBL" id="JAXQNO010000014">
    <property type="protein sequence ID" value="KAK4784338.1"/>
    <property type="molecule type" value="Genomic_DNA"/>
</dbReference>
<organism evidence="1 2">
    <name type="scientific">Trapa natans</name>
    <name type="common">Water chestnut</name>
    <dbReference type="NCBI Taxonomy" id="22666"/>
    <lineage>
        <taxon>Eukaryota</taxon>
        <taxon>Viridiplantae</taxon>
        <taxon>Streptophyta</taxon>
        <taxon>Embryophyta</taxon>
        <taxon>Tracheophyta</taxon>
        <taxon>Spermatophyta</taxon>
        <taxon>Magnoliopsida</taxon>
        <taxon>eudicotyledons</taxon>
        <taxon>Gunneridae</taxon>
        <taxon>Pentapetalae</taxon>
        <taxon>rosids</taxon>
        <taxon>malvids</taxon>
        <taxon>Myrtales</taxon>
        <taxon>Lythraceae</taxon>
        <taxon>Trapa</taxon>
    </lineage>
</organism>
<dbReference type="Proteomes" id="UP001346149">
    <property type="component" value="Unassembled WGS sequence"/>
</dbReference>
<evidence type="ECO:0000313" key="2">
    <source>
        <dbReference type="Proteomes" id="UP001346149"/>
    </source>
</evidence>
<keyword evidence="2" id="KW-1185">Reference proteome</keyword>
<accession>A0AAN7R3D9</accession>
<comment type="caution">
    <text evidence="1">The sequence shown here is derived from an EMBL/GenBank/DDBJ whole genome shotgun (WGS) entry which is preliminary data.</text>
</comment>
<evidence type="ECO:0000313" key="1">
    <source>
        <dbReference type="EMBL" id="KAK4784338.1"/>
    </source>
</evidence>
<sequence length="143" mass="15326">MLLQQQQLMMMSRGLESSHGDVTGVDDSVLALHKGFTGSTHGGGCGQPLDTSFQSHHLQGGGGGLRSGSGSSCHLTLEYQMDGLTVTQMAASSTKRCQKMLPPTLPLWTLEFLLPISQLNINPPLVSLGHFRCLEHGNMNSHN</sequence>
<name>A0AAN7R3D9_TRANT</name>